<feature type="region of interest" description="Disordered" evidence="1">
    <location>
        <begin position="182"/>
        <end position="202"/>
    </location>
</feature>
<evidence type="ECO:0000313" key="2">
    <source>
        <dbReference type="EMBL" id="GEC05436.1"/>
    </source>
</evidence>
<reference evidence="2 3" key="1">
    <citation type="submission" date="2019-06" db="EMBL/GenBank/DDBJ databases">
        <title>Whole genome shotgun sequence of Streptomyces spinoverrucosus NBRC 14228.</title>
        <authorList>
            <person name="Hosoyama A."/>
            <person name="Uohara A."/>
            <person name="Ohji S."/>
            <person name="Ichikawa N."/>
        </authorList>
    </citation>
    <scope>NUCLEOTIDE SEQUENCE [LARGE SCALE GENOMIC DNA]</scope>
    <source>
        <strain evidence="2 3">NBRC 14228</strain>
    </source>
</reference>
<dbReference type="OrthoDB" id="4317543at2"/>
<comment type="caution">
    <text evidence="2">The sequence shown here is derived from an EMBL/GenBank/DDBJ whole genome shotgun (WGS) entry which is preliminary data.</text>
</comment>
<name>A0A4Y3VK74_9ACTN</name>
<accession>A0A4Y3VK74</accession>
<organism evidence="2 3">
    <name type="scientific">Streptomyces spinoverrucosus</name>
    <dbReference type="NCBI Taxonomy" id="284043"/>
    <lineage>
        <taxon>Bacteria</taxon>
        <taxon>Bacillati</taxon>
        <taxon>Actinomycetota</taxon>
        <taxon>Actinomycetes</taxon>
        <taxon>Kitasatosporales</taxon>
        <taxon>Streptomycetaceae</taxon>
        <taxon>Streptomyces</taxon>
    </lineage>
</organism>
<dbReference type="EMBL" id="BJND01000020">
    <property type="protein sequence ID" value="GEC05436.1"/>
    <property type="molecule type" value="Genomic_DNA"/>
</dbReference>
<gene>
    <name evidence="2" type="ORF">SSP24_30910</name>
</gene>
<proteinExistence type="predicted"/>
<evidence type="ECO:0000256" key="1">
    <source>
        <dbReference type="SAM" id="MobiDB-lite"/>
    </source>
</evidence>
<dbReference type="RefSeq" id="WP_141310086.1">
    <property type="nucleotide sequence ID" value="NZ_BJND01000020.1"/>
</dbReference>
<evidence type="ECO:0000313" key="3">
    <source>
        <dbReference type="Proteomes" id="UP000317881"/>
    </source>
</evidence>
<protein>
    <submittedName>
        <fullName evidence="2">Uncharacterized protein</fullName>
    </submittedName>
</protein>
<sequence length="202" mass="21043">MTETAGPDRDLAAWADGVLARIDAQEGLDGELLAALGRGPSLREETLARMAEAVRAAALGFGPAGCAAAAGVPERLLLNWQDHNPAFAAALSGARALARSHGSDGNGAARPPAPAALLVLLQAIRGGAQHASAAALADMPRAALNRLRKERPKVNALILAARRARPKRADRRGSSTYAHRYRLISVDDAPSRPQGGSREGQF</sequence>
<keyword evidence="3" id="KW-1185">Reference proteome</keyword>
<dbReference type="Proteomes" id="UP000317881">
    <property type="component" value="Unassembled WGS sequence"/>
</dbReference>
<dbReference type="AlphaFoldDB" id="A0A4Y3VK74"/>